<dbReference type="RefSeq" id="WP_052725343.1">
    <property type="nucleotide sequence ID" value="NZ_CP009520.1"/>
</dbReference>
<reference evidence="2 3" key="1">
    <citation type="submission" date="2014-07" db="EMBL/GenBank/DDBJ databases">
        <title>Methanogenic archaea and the global carbon cycle.</title>
        <authorList>
            <person name="Henriksen J.R."/>
            <person name="Luke J."/>
            <person name="Reinhart S."/>
            <person name="Benedict M.N."/>
            <person name="Youngblut N.D."/>
            <person name="Metcalf M.E."/>
            <person name="Whitaker R.J."/>
            <person name="Metcalf W.W."/>
        </authorList>
    </citation>
    <scope>NUCLEOTIDE SEQUENCE [LARGE SCALE GENOMIC DNA]</scope>
    <source>
        <strain evidence="2 3">Z-761</strain>
    </source>
</reference>
<dbReference type="KEGG" id="mvc:MSVAZ_0901"/>
<dbReference type="Proteomes" id="UP000033096">
    <property type="component" value="Chromosome"/>
</dbReference>
<keyword evidence="3" id="KW-1185">Reference proteome</keyword>
<dbReference type="PATRIC" id="fig|1434123.4.peg.1047"/>
<dbReference type="GO" id="GO:0016757">
    <property type="term" value="F:glycosyltransferase activity"/>
    <property type="evidence" value="ECO:0007669"/>
    <property type="project" value="UniProtKB-KW"/>
</dbReference>
<dbReference type="AlphaFoldDB" id="A0A0E3Q1T0"/>
<keyword evidence="1" id="KW-0812">Transmembrane</keyword>
<evidence type="ECO:0000256" key="1">
    <source>
        <dbReference type="SAM" id="Phobius"/>
    </source>
</evidence>
<evidence type="ECO:0000313" key="3">
    <source>
        <dbReference type="Proteomes" id="UP000033096"/>
    </source>
</evidence>
<feature type="transmembrane region" description="Helical" evidence="1">
    <location>
        <begin position="37"/>
        <end position="62"/>
    </location>
</feature>
<sequence>MEFSPLYWFTLPGFVLCSVGLYVGLDLLQTFYLGGSLTFGPTVLMVILTVIGTGMIFTGILLHSISGLLQHIRE</sequence>
<feature type="transmembrane region" description="Helical" evidence="1">
    <location>
        <begin position="6"/>
        <end position="25"/>
    </location>
</feature>
<protein>
    <submittedName>
        <fullName evidence="2">Dolichol-phosphate mannosyltransferase</fullName>
    </submittedName>
</protein>
<dbReference type="EMBL" id="CP009520">
    <property type="protein sequence ID" value="AKB43170.1"/>
    <property type="molecule type" value="Genomic_DNA"/>
</dbReference>
<organism evidence="2 3">
    <name type="scientific">Methanosarcina vacuolata Z-761</name>
    <dbReference type="NCBI Taxonomy" id="1434123"/>
    <lineage>
        <taxon>Archaea</taxon>
        <taxon>Methanobacteriati</taxon>
        <taxon>Methanobacteriota</taxon>
        <taxon>Stenosarchaea group</taxon>
        <taxon>Methanomicrobia</taxon>
        <taxon>Methanosarcinales</taxon>
        <taxon>Methanosarcinaceae</taxon>
        <taxon>Methanosarcina</taxon>
    </lineage>
</organism>
<gene>
    <name evidence="2" type="ORF">MSVAZ_0901</name>
</gene>
<keyword evidence="2" id="KW-0808">Transferase</keyword>
<keyword evidence="2" id="KW-0328">Glycosyltransferase</keyword>
<keyword evidence="1" id="KW-1133">Transmembrane helix</keyword>
<name>A0A0E3Q1T0_9EURY</name>
<evidence type="ECO:0000313" key="2">
    <source>
        <dbReference type="EMBL" id="AKB43170.1"/>
    </source>
</evidence>
<accession>A0A0E3Q1T0</accession>
<dbReference type="GeneID" id="24809295"/>
<keyword evidence="1" id="KW-0472">Membrane</keyword>
<dbReference type="HOGENOM" id="CLU_2678909_0_0_2"/>
<proteinExistence type="predicted"/>